<dbReference type="Pfam" id="PF25023">
    <property type="entry name" value="TEN_YD-shell"/>
    <property type="match status" value="3"/>
</dbReference>
<dbReference type="Gene3D" id="2.60.200.60">
    <property type="match status" value="1"/>
</dbReference>
<sequence length="1404" mass="157216">MFEAARFDDEIAHTNALVGFLVGAALGLALVAAASIFVVATCGFGAGLLVGLLAGLGGAGLVKAGEAIGRMCKAPAGGITSGSSNVRINGLKAAYVQDSLGICKKHSTPPMVAEGSAKVFINGLPAARKGDKLTCGSVIDSGSENVFIGAEKEQYLPIEDEVPEFLRNTVDILMIVAGLAGSLAQLAIKVGEVGLKAAAPCALQFAAGFVAGELASRFVIGPAISRVAGGLIGNPVDAISGRKLLLEESETDFALPGLMPIVWARFYASDISHEGLLGRGWVLPWEQSLRLEDDQLYLRDNQGRDLNLPGLEPGERFFLASEQMFLVRSEGGHYLIQTLDNTFFYFGELSESGQPSPLRRIENALGHFLTFHYDTEERLSDVCATGGIRLHLCYDHHERRLSRVERVVDNRPVETLVHYQYDAAGQLQHVINRNGDRVRHFAYEHGLMVAHENALGLVCHYRWSNRFDDHQPRVVEHWTSDGERYHFRYDLAQRQTDIRDVLDRVAQIHYNEGRRVVASRDFGGEQYRFELDASGNMTGLELPDGNKLAFAYDDYSRLVEEIDPLGRSTCYSYHLNTSLIASIQRPNGSSQSWVYDRSGTLLDSVDPLGQLTQYLNTNDGLPHSCTDPLGNTTHLWWNGLGQIEQYQDCSGHRAYYAYDERMHLVSIKDALERTTRLTRKADGEVTRIEHPDGSHDSYSYNALGQLLSHTDADDRTTYVTRTSRGLLSKRQDPRGQHVHYEYDKCQRLIGLLNENKAVYRFSYDASDRLQEEVRVDGLRRRFSYSVSGTLTHLNELARQGFNEVSRQQHFEHDAAGRLVSRITDDARLDYRYDDVDRLIAVDRQPSAAGKALGIGSDHLAFSYDAAGQLLSEDSSTGNLGYRYDELGNLTRLALPDGRKVNHLYYGSGHLHQINLDGHLISDFERDALHRETLRTQGSLTSRYGYDTKGRKVWQAAIHLPHEQLSQLQEKTDSLLGHPQHPATALHRRYHYSPGGEVQRVTDKQRGVTNFTYDASGQLRSRQPDHPQLQTEDFSYDPAGNLSGSGRWQFESLPDNRLVAFKDLRFSYDTWGNLSEKSSAAGGMQRFHYDSENRLIKAQTWQGLTLHSEARYHYDALGRRIGKHVTQDGQTQETKFLWQGLRLLQEQQPQLHSLYLYEPGSYAPLARIDNDPELPEQEARHYYFHTDQIGTPQEMTNAEGQVVWRAYYKAWGGLEALSPNLVEQNLRFQGQYHDRESGLHYNTFRYYDPAVGRFTTQDPIGLMGGDNLYQYAPNPNAWIDLLGLTCNKWDVNSHQGNKSAVKGKNLGLDSHHVGQKNLMKDLVEGYDPATAPAMLVPRVGHTVSKEGVGILSRSGVNGKTGLPFTSARDVVARDIRELRRVYPDVPNAKLQELISLNKSMYPEMR</sequence>
<dbReference type="Gene3D" id="3.90.930.1">
    <property type="match status" value="1"/>
</dbReference>
<keyword evidence="2" id="KW-1133">Transmembrane helix</keyword>
<dbReference type="PANTHER" id="PTHR32305">
    <property type="match status" value="1"/>
</dbReference>
<dbReference type="InterPro" id="IPR056823">
    <property type="entry name" value="TEN-like_YD-shell"/>
</dbReference>
<evidence type="ECO:0000259" key="5">
    <source>
        <dbReference type="Pfam" id="PF25799"/>
    </source>
</evidence>
<dbReference type="Pfam" id="PF05593">
    <property type="entry name" value="RHS_repeat"/>
    <property type="match status" value="1"/>
</dbReference>
<dbReference type="InterPro" id="IPR057925">
    <property type="entry name" value="prePAAR_DddA"/>
</dbReference>
<proteinExistence type="predicted"/>
<reference evidence="7" key="1">
    <citation type="submission" date="2016-10" db="EMBL/GenBank/DDBJ databases">
        <title>Pseudomonas frederiksbergensis ERGS4:02 complete genome.</title>
        <authorList>
            <person name="Kumar R."/>
            <person name="Acharya V."/>
            <person name="Singh D."/>
        </authorList>
    </citation>
    <scope>NUCLEOTIDE SEQUENCE [LARGE SCALE GENOMIC DNA]</scope>
    <source>
        <strain evidence="7">ERGS4:02</strain>
    </source>
</reference>
<keyword evidence="1" id="KW-0677">Repeat</keyword>
<dbReference type="Pfam" id="PF20148">
    <property type="entry name" value="DUF6531"/>
    <property type="match status" value="1"/>
</dbReference>
<dbReference type="PANTHER" id="PTHR32305:SF15">
    <property type="entry name" value="PROTEIN RHSA-RELATED"/>
    <property type="match status" value="1"/>
</dbReference>
<dbReference type="Pfam" id="PF05488">
    <property type="entry name" value="PAAR_motif"/>
    <property type="match status" value="1"/>
</dbReference>
<feature type="domain" description="Teneurin-like YD-shell" evidence="4">
    <location>
        <begin position="486"/>
        <end position="611"/>
    </location>
</feature>
<gene>
    <name evidence="6" type="ORF">BLL42_17145</name>
</gene>
<evidence type="ECO:0000259" key="3">
    <source>
        <dbReference type="Pfam" id="PF20148"/>
    </source>
</evidence>
<dbReference type="NCBIfam" id="TIGR03696">
    <property type="entry name" value="Rhs_assc_core"/>
    <property type="match status" value="1"/>
</dbReference>
<dbReference type="CDD" id="cd14742">
    <property type="entry name" value="PAAR_RHS"/>
    <property type="match status" value="1"/>
</dbReference>
<dbReference type="RefSeq" id="WP_071553201.1">
    <property type="nucleotide sequence ID" value="NZ_CP017886.1"/>
</dbReference>
<feature type="transmembrane region" description="Helical" evidence="2">
    <location>
        <begin position="46"/>
        <end position="65"/>
    </location>
</feature>
<dbReference type="EMBL" id="CP017886">
    <property type="protein sequence ID" value="APC17380.1"/>
    <property type="molecule type" value="Genomic_DNA"/>
</dbReference>
<dbReference type="GeneID" id="46909994"/>
<dbReference type="Pfam" id="PF25799">
    <property type="entry name" value="prePAAR_I"/>
    <property type="match status" value="1"/>
</dbReference>
<evidence type="ECO:0000256" key="1">
    <source>
        <dbReference type="ARBA" id="ARBA00022737"/>
    </source>
</evidence>
<feature type="domain" description="Teneurin-like YD-shell" evidence="4">
    <location>
        <begin position="999"/>
        <end position="1257"/>
    </location>
</feature>
<dbReference type="InterPro" id="IPR022385">
    <property type="entry name" value="Rhs_assc_core"/>
</dbReference>
<evidence type="ECO:0000313" key="7">
    <source>
        <dbReference type="Proteomes" id="UP000182567"/>
    </source>
</evidence>
<dbReference type="Gene3D" id="2.180.10.10">
    <property type="entry name" value="RHS repeat-associated core"/>
    <property type="match status" value="2"/>
</dbReference>
<feature type="domain" description="Teneurin-like YD-shell" evidence="4">
    <location>
        <begin position="651"/>
        <end position="765"/>
    </location>
</feature>
<feature type="domain" description="DUF6531" evidence="3">
    <location>
        <begin position="233"/>
        <end position="306"/>
    </location>
</feature>
<dbReference type="OrthoDB" id="9816400at2"/>
<name>A0A1J0ENJ6_9PSED</name>
<dbReference type="NCBIfam" id="TIGR01643">
    <property type="entry name" value="YD_repeat_2x"/>
    <property type="match status" value="5"/>
</dbReference>
<keyword evidence="2" id="KW-0812">Transmembrane</keyword>
<keyword evidence="2" id="KW-0472">Membrane</keyword>
<evidence type="ECO:0000256" key="2">
    <source>
        <dbReference type="SAM" id="Phobius"/>
    </source>
</evidence>
<dbReference type="InterPro" id="IPR050708">
    <property type="entry name" value="T6SS_VgrG/RHS"/>
</dbReference>
<dbReference type="Proteomes" id="UP000182567">
    <property type="component" value="Chromosome"/>
</dbReference>
<feature type="transmembrane region" description="Helical" evidence="2">
    <location>
        <begin position="16"/>
        <end position="39"/>
    </location>
</feature>
<accession>A0A1J0ENJ6</accession>
<evidence type="ECO:0000259" key="4">
    <source>
        <dbReference type="Pfam" id="PF25023"/>
    </source>
</evidence>
<dbReference type="InterPro" id="IPR045351">
    <property type="entry name" value="DUF6531"/>
</dbReference>
<evidence type="ECO:0000313" key="6">
    <source>
        <dbReference type="EMBL" id="APC17380.1"/>
    </source>
</evidence>
<dbReference type="InterPro" id="IPR031325">
    <property type="entry name" value="RHS_repeat"/>
</dbReference>
<feature type="domain" description="Double-stranded DNA deaminase toxin A prePAAR motif" evidence="5">
    <location>
        <begin position="1"/>
        <end position="58"/>
    </location>
</feature>
<dbReference type="InterPro" id="IPR008727">
    <property type="entry name" value="PAAR_motif"/>
</dbReference>
<dbReference type="InterPro" id="IPR006530">
    <property type="entry name" value="YD"/>
</dbReference>
<protein>
    <submittedName>
        <fullName evidence="6">Type IV secretion protein Rhs</fullName>
    </submittedName>
</protein>
<organism evidence="6 7">
    <name type="scientific">Pseudomonas frederiksbergensis</name>
    <dbReference type="NCBI Taxonomy" id="104087"/>
    <lineage>
        <taxon>Bacteria</taxon>
        <taxon>Pseudomonadati</taxon>
        <taxon>Pseudomonadota</taxon>
        <taxon>Gammaproteobacteria</taxon>
        <taxon>Pseudomonadales</taxon>
        <taxon>Pseudomonadaceae</taxon>
        <taxon>Pseudomonas</taxon>
    </lineage>
</organism>